<reference evidence="1 2" key="1">
    <citation type="journal article" date="2023" name="Science">
        <title>Elucidation of the pathway for biosynthesis of saponin adjuvants from the soapbark tree.</title>
        <authorList>
            <person name="Reed J."/>
            <person name="Orme A."/>
            <person name="El-Demerdash A."/>
            <person name="Owen C."/>
            <person name="Martin L.B.B."/>
            <person name="Misra R.C."/>
            <person name="Kikuchi S."/>
            <person name="Rejzek M."/>
            <person name="Martin A.C."/>
            <person name="Harkess A."/>
            <person name="Leebens-Mack J."/>
            <person name="Louveau T."/>
            <person name="Stephenson M.J."/>
            <person name="Osbourn A."/>
        </authorList>
    </citation>
    <scope>NUCLEOTIDE SEQUENCE [LARGE SCALE GENOMIC DNA]</scope>
    <source>
        <strain evidence="1">S10</strain>
    </source>
</reference>
<dbReference type="AlphaFoldDB" id="A0AAD7VNE0"/>
<name>A0AAD7VNE0_QUISA</name>
<dbReference type="KEGG" id="qsa:O6P43_001232"/>
<evidence type="ECO:0000313" key="2">
    <source>
        <dbReference type="Proteomes" id="UP001163823"/>
    </source>
</evidence>
<dbReference type="Proteomes" id="UP001163823">
    <property type="component" value="Chromosome 1"/>
</dbReference>
<gene>
    <name evidence="1" type="ORF">O6P43_001232</name>
</gene>
<accession>A0AAD7VNE0</accession>
<protein>
    <submittedName>
        <fullName evidence="1">Uncharacterized protein</fullName>
    </submittedName>
</protein>
<sequence length="101" mass="10939">MVPRVDGKALGLVSQSLGYLAERNMVIFLRGKKSHIVKLLLSYNIYNKELELTRLPGSVAGTCDPSGGNIVVEHWFSLSSQVCCGSFLACPFQAKSLNHGA</sequence>
<comment type="caution">
    <text evidence="1">The sequence shown here is derived from an EMBL/GenBank/DDBJ whole genome shotgun (WGS) entry which is preliminary data.</text>
</comment>
<keyword evidence="2" id="KW-1185">Reference proteome</keyword>
<proteinExistence type="predicted"/>
<evidence type="ECO:0000313" key="1">
    <source>
        <dbReference type="EMBL" id="KAJ7982060.1"/>
    </source>
</evidence>
<organism evidence="1 2">
    <name type="scientific">Quillaja saponaria</name>
    <name type="common">Soap bark tree</name>
    <dbReference type="NCBI Taxonomy" id="32244"/>
    <lineage>
        <taxon>Eukaryota</taxon>
        <taxon>Viridiplantae</taxon>
        <taxon>Streptophyta</taxon>
        <taxon>Embryophyta</taxon>
        <taxon>Tracheophyta</taxon>
        <taxon>Spermatophyta</taxon>
        <taxon>Magnoliopsida</taxon>
        <taxon>eudicotyledons</taxon>
        <taxon>Gunneridae</taxon>
        <taxon>Pentapetalae</taxon>
        <taxon>rosids</taxon>
        <taxon>fabids</taxon>
        <taxon>Fabales</taxon>
        <taxon>Quillajaceae</taxon>
        <taxon>Quillaja</taxon>
    </lineage>
</organism>
<dbReference type="EMBL" id="JARAOO010000001">
    <property type="protein sequence ID" value="KAJ7982060.1"/>
    <property type="molecule type" value="Genomic_DNA"/>
</dbReference>